<dbReference type="InterPro" id="IPR011053">
    <property type="entry name" value="Single_hybrid_motif"/>
</dbReference>
<dbReference type="SUPFAM" id="SSF51230">
    <property type="entry name" value="Single hybrid motif"/>
    <property type="match status" value="1"/>
</dbReference>
<dbReference type="PANTHER" id="PTHR43416:SF5">
    <property type="entry name" value="DIHYDROLIPOYLLYSINE-RESIDUE SUCCINYLTRANSFERASE COMPONENT OF 2-OXOGLUTARATE DEHYDROGENASE COMPLEX, MITOCHONDRIAL"/>
    <property type="match status" value="1"/>
</dbReference>
<organism evidence="6 7">
    <name type="scientific">Diacronema lutheri</name>
    <name type="common">Unicellular marine alga</name>
    <name type="synonym">Monochrysis lutheri</name>
    <dbReference type="NCBI Taxonomy" id="2081491"/>
    <lineage>
        <taxon>Eukaryota</taxon>
        <taxon>Haptista</taxon>
        <taxon>Haptophyta</taxon>
        <taxon>Pavlovophyceae</taxon>
        <taxon>Pavlovales</taxon>
        <taxon>Pavlovaceae</taxon>
        <taxon>Diacronema</taxon>
    </lineage>
</organism>
<keyword evidence="2" id="KW-0450">Lipoyl</keyword>
<evidence type="ECO:0000313" key="7">
    <source>
        <dbReference type="Proteomes" id="UP000751190"/>
    </source>
</evidence>
<evidence type="ECO:0000256" key="4">
    <source>
        <dbReference type="SAM" id="MobiDB-lite"/>
    </source>
</evidence>
<keyword evidence="3" id="KW-0809">Transit peptide</keyword>
<keyword evidence="7" id="KW-1185">Reference proteome</keyword>
<comment type="similarity">
    <text evidence="1">Belongs to the 2-oxoacid dehydrogenase family.</text>
</comment>
<sequence length="271" mass="26083">MSAHRLVGVAARWARAPAWRACGALGARARSLASTTAALKRFPVPPMGDSISEGTVVAVSKKVGDAVGAEEVLLSVETDKVTIDVRSPEAGELTALFANVGDTVEVGVELFELALGASGAAAAPPAPAPPAPAPAAGDGGGGGGDGAASTASARAPPSPNAHSAPPAPARVRVHPSGNPVGIRFVGSRAHGPAAAGAVEPAVAAPAAPVATASSAGRAPARSAPTAPAAPAAPRGALAPLWCARDEAAIARRGRLAVGDAEARAVASGGAE</sequence>
<evidence type="ECO:0000256" key="1">
    <source>
        <dbReference type="ARBA" id="ARBA00007317"/>
    </source>
</evidence>
<dbReference type="Pfam" id="PF00364">
    <property type="entry name" value="Biotin_lipoyl"/>
    <property type="match status" value="1"/>
</dbReference>
<dbReference type="AlphaFoldDB" id="A0A8J5XAV8"/>
<feature type="domain" description="Lipoyl-binding" evidence="5">
    <location>
        <begin position="39"/>
        <end position="114"/>
    </location>
</feature>
<dbReference type="EMBL" id="JAGTXO010000078">
    <property type="protein sequence ID" value="KAG8457202.1"/>
    <property type="molecule type" value="Genomic_DNA"/>
</dbReference>
<evidence type="ECO:0000256" key="3">
    <source>
        <dbReference type="ARBA" id="ARBA00022946"/>
    </source>
</evidence>
<proteinExistence type="inferred from homology"/>
<accession>A0A8J5XAV8</accession>
<dbReference type="PROSITE" id="PS50968">
    <property type="entry name" value="BIOTINYL_LIPOYL"/>
    <property type="match status" value="1"/>
</dbReference>
<dbReference type="GO" id="GO:0004149">
    <property type="term" value="F:dihydrolipoyllysine-residue succinyltransferase activity"/>
    <property type="evidence" value="ECO:0007669"/>
    <property type="project" value="TreeGrafter"/>
</dbReference>
<dbReference type="CDD" id="cd06849">
    <property type="entry name" value="lipoyl_domain"/>
    <property type="match status" value="1"/>
</dbReference>
<comment type="caution">
    <text evidence="6">The sequence shown here is derived from an EMBL/GenBank/DDBJ whole genome shotgun (WGS) entry which is preliminary data.</text>
</comment>
<gene>
    <name evidence="6" type="ORF">KFE25_000896</name>
</gene>
<dbReference type="InterPro" id="IPR003016">
    <property type="entry name" value="2-oxoA_DH_lipoyl-BS"/>
</dbReference>
<dbReference type="InterPro" id="IPR050537">
    <property type="entry name" value="2-oxoacid_dehydrogenase"/>
</dbReference>
<dbReference type="Gene3D" id="2.40.50.100">
    <property type="match status" value="1"/>
</dbReference>
<feature type="compositionally biased region" description="Pro residues" evidence="4">
    <location>
        <begin position="124"/>
        <end position="133"/>
    </location>
</feature>
<feature type="region of interest" description="Disordered" evidence="4">
    <location>
        <begin position="215"/>
        <end position="234"/>
    </location>
</feature>
<protein>
    <recommendedName>
        <fullName evidence="5">Lipoyl-binding domain-containing protein</fullName>
    </recommendedName>
</protein>
<evidence type="ECO:0000313" key="6">
    <source>
        <dbReference type="EMBL" id="KAG8457202.1"/>
    </source>
</evidence>
<feature type="compositionally biased region" description="Gly residues" evidence="4">
    <location>
        <begin position="137"/>
        <end position="146"/>
    </location>
</feature>
<dbReference type="GO" id="GO:0006099">
    <property type="term" value="P:tricarboxylic acid cycle"/>
    <property type="evidence" value="ECO:0007669"/>
    <property type="project" value="TreeGrafter"/>
</dbReference>
<dbReference type="PROSITE" id="PS00189">
    <property type="entry name" value="LIPOYL"/>
    <property type="match status" value="1"/>
</dbReference>
<name>A0A8J5XAV8_DIALT</name>
<feature type="compositionally biased region" description="Low complexity" evidence="4">
    <location>
        <begin position="147"/>
        <end position="164"/>
    </location>
</feature>
<dbReference type="OrthoDB" id="5391403at2759"/>
<evidence type="ECO:0000256" key="2">
    <source>
        <dbReference type="ARBA" id="ARBA00022823"/>
    </source>
</evidence>
<dbReference type="InterPro" id="IPR000089">
    <property type="entry name" value="Biotin_lipoyl"/>
</dbReference>
<evidence type="ECO:0000259" key="5">
    <source>
        <dbReference type="PROSITE" id="PS50968"/>
    </source>
</evidence>
<dbReference type="PANTHER" id="PTHR43416">
    <property type="entry name" value="DIHYDROLIPOYLLYSINE-RESIDUE SUCCINYLTRANSFERASE COMPONENT OF 2-OXOGLUTARATE DEHYDROGENASE COMPLEX, MITOCHONDRIAL-RELATED"/>
    <property type="match status" value="1"/>
</dbReference>
<dbReference type="Proteomes" id="UP000751190">
    <property type="component" value="Unassembled WGS sequence"/>
</dbReference>
<feature type="region of interest" description="Disordered" evidence="4">
    <location>
        <begin position="121"/>
        <end position="175"/>
    </location>
</feature>
<reference evidence="6" key="1">
    <citation type="submission" date="2021-05" db="EMBL/GenBank/DDBJ databases">
        <title>The genome of the haptophyte Pavlova lutheri (Diacronema luteri, Pavlovales) - a model for lipid biosynthesis in eukaryotic algae.</title>
        <authorList>
            <person name="Hulatt C.J."/>
            <person name="Posewitz M.C."/>
        </authorList>
    </citation>
    <scope>NUCLEOTIDE SEQUENCE</scope>
    <source>
        <strain evidence="6">NIVA-4/92</strain>
    </source>
</reference>